<feature type="compositionally biased region" description="Low complexity" evidence="1">
    <location>
        <begin position="985"/>
        <end position="1048"/>
    </location>
</feature>
<feature type="compositionally biased region" description="Low complexity" evidence="1">
    <location>
        <begin position="346"/>
        <end position="365"/>
    </location>
</feature>
<evidence type="ECO:0000313" key="3">
    <source>
        <dbReference type="Proteomes" id="UP000324800"/>
    </source>
</evidence>
<feature type="region of interest" description="Disordered" evidence="1">
    <location>
        <begin position="254"/>
        <end position="302"/>
    </location>
</feature>
<feature type="compositionally biased region" description="Low complexity" evidence="1">
    <location>
        <begin position="830"/>
        <end position="843"/>
    </location>
</feature>
<comment type="caution">
    <text evidence="2">The sequence shown here is derived from an EMBL/GenBank/DDBJ whole genome shotgun (WGS) entry which is preliminary data.</text>
</comment>
<feature type="region of interest" description="Disordered" evidence="1">
    <location>
        <begin position="879"/>
        <end position="903"/>
    </location>
</feature>
<accession>A0A5J4X5N5</accession>
<feature type="region of interest" description="Disordered" evidence="1">
    <location>
        <begin position="985"/>
        <end position="1057"/>
    </location>
</feature>
<feature type="compositionally biased region" description="Polar residues" evidence="1">
    <location>
        <begin position="331"/>
        <end position="345"/>
    </location>
</feature>
<gene>
    <name evidence="2" type="ORF">EZS28_002382</name>
</gene>
<evidence type="ECO:0000256" key="1">
    <source>
        <dbReference type="SAM" id="MobiDB-lite"/>
    </source>
</evidence>
<feature type="compositionally biased region" description="Low complexity" evidence="1">
    <location>
        <begin position="853"/>
        <end position="865"/>
    </location>
</feature>
<feature type="compositionally biased region" description="Low complexity" evidence="1">
    <location>
        <begin position="110"/>
        <end position="125"/>
    </location>
</feature>
<feature type="compositionally biased region" description="Polar residues" evidence="1">
    <location>
        <begin position="598"/>
        <end position="620"/>
    </location>
</feature>
<dbReference type="AlphaFoldDB" id="A0A5J4X5N5"/>
<feature type="region of interest" description="Disordered" evidence="1">
    <location>
        <begin position="110"/>
        <end position="135"/>
    </location>
</feature>
<dbReference type="Proteomes" id="UP000324800">
    <property type="component" value="Unassembled WGS sequence"/>
</dbReference>
<dbReference type="EMBL" id="SNRW01000287">
    <property type="protein sequence ID" value="KAA6402096.1"/>
    <property type="molecule type" value="Genomic_DNA"/>
</dbReference>
<feature type="compositionally biased region" description="Polar residues" evidence="1">
    <location>
        <begin position="277"/>
        <end position="288"/>
    </location>
</feature>
<proteinExistence type="predicted"/>
<protein>
    <submittedName>
        <fullName evidence="2">Uncharacterized protein</fullName>
    </submittedName>
</protein>
<organism evidence="2 3">
    <name type="scientific">Streblomastix strix</name>
    <dbReference type="NCBI Taxonomy" id="222440"/>
    <lineage>
        <taxon>Eukaryota</taxon>
        <taxon>Metamonada</taxon>
        <taxon>Preaxostyla</taxon>
        <taxon>Oxymonadida</taxon>
        <taxon>Streblomastigidae</taxon>
        <taxon>Streblomastix</taxon>
    </lineage>
</organism>
<name>A0A5J4X5N5_9EUKA</name>
<dbReference type="OrthoDB" id="10692010at2759"/>
<feature type="region of interest" description="Disordered" evidence="1">
    <location>
        <begin position="829"/>
        <end position="865"/>
    </location>
</feature>
<evidence type="ECO:0000313" key="2">
    <source>
        <dbReference type="EMBL" id="KAA6402096.1"/>
    </source>
</evidence>
<feature type="region of interest" description="Disordered" evidence="1">
    <location>
        <begin position="597"/>
        <end position="620"/>
    </location>
</feature>
<feature type="region of interest" description="Disordered" evidence="1">
    <location>
        <begin position="467"/>
        <end position="490"/>
    </location>
</feature>
<feature type="compositionally biased region" description="Polar residues" evidence="1">
    <location>
        <begin position="366"/>
        <end position="397"/>
    </location>
</feature>
<sequence>MSKLIAALLENSGKDWEAIVPVLRCSDNFKKLTPGINNSNPLEPEPFRYLPSEDSDILTLPPHLVQCVHCGRPVLSSSYLLHYSKCFRLNIPHIMKYNLLSASEYHPLQQSSSQNAQNLSNNNSNEGINKKTDSNKDINSIQIKSVVVARSRTAPPIIQTKGTNRAEFSYSSNSQLLNQLIFNPKLSDDTEVEFEFEISSNVNKQTDIKPSNESNNIISMKGFRFIQKGEEHTHDSGIIGFGSYVDNHQMSIVEDGSSDDTDYQDQQMYDDHYDTDSNFSLSGRSVSAESGIESDGYMNDDNYKSRLITNKEFKRKGSLFTDLIDDKINDKNGNTNQQQEQSNGANNTSNNKEQTNNQQETHTNTDSNQSKTENEQQSSSTNITSRKITNHNTSSFHSTNYNIIDKISSDITISPRRSQKLVYPQRNEKKITGTTPPKLRNPSPRLQMLAANKQAQQLIHKEISISKKASSASAIAKKRQKKGMPKRKQKQIIVHKPNLGIVPPSQTQQLPSHLQTTSAQPSIIKHNIPTNGQPITDPTLLQHRIPPHLTPQQVQLLSVDASNTAAQKDKRKIQPKAVAMQQRAGIASVPPYKPIQKFNLSSQPNQQTDPNNLLQQNAIGSIPNTGGITTLGASSMRMQSLQQTTNTSMIKQLQQSMFGIGPQVQQRLGYPYMLNVGVQPQSAAQTNTTTNPSGTSLSNAQQQNAQLSAQNAVRMMGLKRPMNAQPNQVSNPGQSMMSASMIGFNALGLGMGVGQMNPIGMMSQYGQLKPIGQIQGLSSGINPQQTGYGLSNYLHQGYGMNSSGISQMQNKALTDITGSKSVMIKDKDTQQIGQSGNQSNNSILTQPSNATDPSQSSSSSSQTQSPLLQTLNTFNVQLTQPNQSPNINPLLLPSQLGIRSPNPSQVHITNPQMGPLLHQSHGALSLSLGLSGMGGLNGLGLTTANTASAPLLPPYTGPSAFSFKQFSPSPIAAFVQQQQQQQYQLAQQQHFTAPQQQQPQQTQPTQQQPVQQSTAASSQVSITVSNSVSNTVSTTQPPNINTQPPLQTKGPKEHNEH</sequence>
<reference evidence="2 3" key="1">
    <citation type="submission" date="2019-03" db="EMBL/GenBank/DDBJ databases">
        <title>Single cell metagenomics reveals metabolic interactions within the superorganism composed of flagellate Streblomastix strix and complex community of Bacteroidetes bacteria on its surface.</title>
        <authorList>
            <person name="Treitli S.C."/>
            <person name="Kolisko M."/>
            <person name="Husnik F."/>
            <person name="Keeling P."/>
            <person name="Hampl V."/>
        </authorList>
    </citation>
    <scope>NUCLEOTIDE SEQUENCE [LARGE SCALE GENOMIC DNA]</scope>
    <source>
        <strain evidence="2">ST1C</strain>
    </source>
</reference>
<feature type="region of interest" description="Disordered" evidence="1">
    <location>
        <begin position="328"/>
        <end position="397"/>
    </location>
</feature>
<feature type="compositionally biased region" description="Basic residues" evidence="1">
    <location>
        <begin position="476"/>
        <end position="490"/>
    </location>
</feature>